<evidence type="ECO:0000256" key="2">
    <source>
        <dbReference type="RuleBase" id="RU004328"/>
    </source>
</evidence>
<evidence type="ECO:0000256" key="1">
    <source>
        <dbReference type="ARBA" id="ARBA00007469"/>
    </source>
</evidence>
<reference evidence="3 5" key="2">
    <citation type="journal article" date="2014" name="BMC Genomics">
        <title>An improved genome release (version Mt4.0) for the model legume Medicago truncatula.</title>
        <authorList>
            <person name="Tang H."/>
            <person name="Krishnakumar V."/>
            <person name="Bidwell S."/>
            <person name="Rosen B."/>
            <person name="Chan A."/>
            <person name="Zhou S."/>
            <person name="Gentzbittel L."/>
            <person name="Childs K.L."/>
            <person name="Yandell M."/>
            <person name="Gundlach H."/>
            <person name="Mayer K.F."/>
            <person name="Schwartz D.C."/>
            <person name="Town C.D."/>
        </authorList>
    </citation>
    <scope>GENOME REANNOTATION</scope>
    <source>
        <strain evidence="4 5">cv. Jemalong A17</strain>
    </source>
</reference>
<dbReference type="SUPFAM" id="SSF55895">
    <property type="entry name" value="Ribonuclease Rh-like"/>
    <property type="match status" value="1"/>
</dbReference>
<dbReference type="HOGENOM" id="CLU_2112538_0_0_1"/>
<organism evidence="3 5">
    <name type="scientific">Medicago truncatula</name>
    <name type="common">Barrel medic</name>
    <name type="synonym">Medicago tribuloides</name>
    <dbReference type="NCBI Taxonomy" id="3880"/>
    <lineage>
        <taxon>Eukaryota</taxon>
        <taxon>Viridiplantae</taxon>
        <taxon>Streptophyta</taxon>
        <taxon>Embryophyta</taxon>
        <taxon>Tracheophyta</taxon>
        <taxon>Spermatophyta</taxon>
        <taxon>Magnoliopsida</taxon>
        <taxon>eudicotyledons</taxon>
        <taxon>Gunneridae</taxon>
        <taxon>Pentapetalae</taxon>
        <taxon>rosids</taxon>
        <taxon>fabids</taxon>
        <taxon>Fabales</taxon>
        <taxon>Fabaceae</taxon>
        <taxon>Papilionoideae</taxon>
        <taxon>50 kb inversion clade</taxon>
        <taxon>NPAAA clade</taxon>
        <taxon>Hologalegina</taxon>
        <taxon>IRL clade</taxon>
        <taxon>Trifolieae</taxon>
        <taxon>Medicago</taxon>
    </lineage>
</organism>
<dbReference type="InterPro" id="IPR001568">
    <property type="entry name" value="RNase_T2-like"/>
</dbReference>
<dbReference type="EnsemblPlants" id="AES76988">
    <property type="protein sequence ID" value="AES76988"/>
    <property type="gene ID" value="MTR_6g090230"/>
</dbReference>
<dbReference type="PaxDb" id="3880-AES76988"/>
<name>G7KHZ3_MEDTR</name>
<dbReference type="AlphaFoldDB" id="G7KHZ3"/>
<dbReference type="Pfam" id="PF00445">
    <property type="entry name" value="Ribonuclease_T2"/>
    <property type="match status" value="1"/>
</dbReference>
<comment type="similarity">
    <text evidence="1 2">Belongs to the RNase T2 family.</text>
</comment>
<dbReference type="InterPro" id="IPR036430">
    <property type="entry name" value="RNase_T2-like_sf"/>
</dbReference>
<sequence>MGCLELFPLKKNLFSREIKSESKANQMALTSEKWRDRTFMQKCFFDRQDLNYAWINCIGDNFWFWSKQWDTHGTCSYADYNQYQFFDLALTIYFRHPLLTILANLKSNLVQRLNM</sequence>
<evidence type="ECO:0000313" key="3">
    <source>
        <dbReference type="EMBL" id="AES76988.1"/>
    </source>
</evidence>
<dbReference type="EMBL" id="CM001222">
    <property type="protein sequence ID" value="AES76988.1"/>
    <property type="molecule type" value="Genomic_DNA"/>
</dbReference>
<gene>
    <name evidence="3" type="ordered locus">MTR_6g090230</name>
</gene>
<dbReference type="GO" id="GO:0006401">
    <property type="term" value="P:RNA catabolic process"/>
    <property type="evidence" value="ECO:0000318"/>
    <property type="project" value="GO_Central"/>
</dbReference>
<dbReference type="GO" id="GO:0033897">
    <property type="term" value="F:ribonuclease T2 activity"/>
    <property type="evidence" value="ECO:0007669"/>
    <property type="project" value="InterPro"/>
</dbReference>
<protein>
    <submittedName>
        <fullName evidence="3">Ribonuclease T2 family protein</fullName>
    </submittedName>
</protein>
<keyword evidence="5" id="KW-1185">Reference proteome</keyword>
<dbReference type="Gene3D" id="3.90.730.10">
    <property type="entry name" value="Ribonuclease T2-like"/>
    <property type="match status" value="1"/>
</dbReference>
<evidence type="ECO:0000313" key="4">
    <source>
        <dbReference type="EnsemblPlants" id="AES76988"/>
    </source>
</evidence>
<dbReference type="Proteomes" id="UP000002051">
    <property type="component" value="Chromosome 6"/>
</dbReference>
<reference evidence="3 5" key="1">
    <citation type="journal article" date="2011" name="Nature">
        <title>The Medicago genome provides insight into the evolution of rhizobial symbioses.</title>
        <authorList>
            <person name="Young N.D."/>
            <person name="Debelle F."/>
            <person name="Oldroyd G.E."/>
            <person name="Geurts R."/>
            <person name="Cannon S.B."/>
            <person name="Udvardi M.K."/>
            <person name="Benedito V.A."/>
            <person name="Mayer K.F."/>
            <person name="Gouzy J."/>
            <person name="Schoof H."/>
            <person name="Van de Peer Y."/>
            <person name="Proost S."/>
            <person name="Cook D.R."/>
            <person name="Meyers B.C."/>
            <person name="Spannagl M."/>
            <person name="Cheung F."/>
            <person name="De Mita S."/>
            <person name="Krishnakumar V."/>
            <person name="Gundlach H."/>
            <person name="Zhou S."/>
            <person name="Mudge J."/>
            <person name="Bharti A.K."/>
            <person name="Murray J.D."/>
            <person name="Naoumkina M.A."/>
            <person name="Rosen B."/>
            <person name="Silverstein K.A."/>
            <person name="Tang H."/>
            <person name="Rombauts S."/>
            <person name="Zhao P.X."/>
            <person name="Zhou P."/>
            <person name="Barbe V."/>
            <person name="Bardou P."/>
            <person name="Bechner M."/>
            <person name="Bellec A."/>
            <person name="Berger A."/>
            <person name="Berges H."/>
            <person name="Bidwell S."/>
            <person name="Bisseling T."/>
            <person name="Choisne N."/>
            <person name="Couloux A."/>
            <person name="Denny R."/>
            <person name="Deshpande S."/>
            <person name="Dai X."/>
            <person name="Doyle J.J."/>
            <person name="Dudez A.M."/>
            <person name="Farmer A.D."/>
            <person name="Fouteau S."/>
            <person name="Franken C."/>
            <person name="Gibelin C."/>
            <person name="Gish J."/>
            <person name="Goldstein S."/>
            <person name="Gonzalez A.J."/>
            <person name="Green P.J."/>
            <person name="Hallab A."/>
            <person name="Hartog M."/>
            <person name="Hua A."/>
            <person name="Humphray S.J."/>
            <person name="Jeong D.H."/>
            <person name="Jing Y."/>
            <person name="Jocker A."/>
            <person name="Kenton S.M."/>
            <person name="Kim D.J."/>
            <person name="Klee K."/>
            <person name="Lai H."/>
            <person name="Lang C."/>
            <person name="Lin S."/>
            <person name="Macmil S.L."/>
            <person name="Magdelenat G."/>
            <person name="Matthews L."/>
            <person name="McCorrison J."/>
            <person name="Monaghan E.L."/>
            <person name="Mun J.H."/>
            <person name="Najar F.Z."/>
            <person name="Nicholson C."/>
            <person name="Noirot C."/>
            <person name="O'Bleness M."/>
            <person name="Paule C.R."/>
            <person name="Poulain J."/>
            <person name="Prion F."/>
            <person name="Qin B."/>
            <person name="Qu C."/>
            <person name="Retzel E.F."/>
            <person name="Riddle C."/>
            <person name="Sallet E."/>
            <person name="Samain S."/>
            <person name="Samson N."/>
            <person name="Sanders I."/>
            <person name="Saurat O."/>
            <person name="Scarpelli C."/>
            <person name="Schiex T."/>
            <person name="Segurens B."/>
            <person name="Severin A.J."/>
            <person name="Sherrier D.J."/>
            <person name="Shi R."/>
            <person name="Sims S."/>
            <person name="Singer S.R."/>
            <person name="Sinharoy S."/>
            <person name="Sterck L."/>
            <person name="Viollet A."/>
            <person name="Wang B.B."/>
            <person name="Wang K."/>
            <person name="Wang M."/>
            <person name="Wang X."/>
            <person name="Warfsmann J."/>
            <person name="Weissenbach J."/>
            <person name="White D.D."/>
            <person name="White J.D."/>
            <person name="Wiley G.B."/>
            <person name="Wincker P."/>
            <person name="Xing Y."/>
            <person name="Yang L."/>
            <person name="Yao Z."/>
            <person name="Ying F."/>
            <person name="Zhai J."/>
            <person name="Zhou L."/>
            <person name="Zuber A."/>
            <person name="Denarie J."/>
            <person name="Dixon R.A."/>
            <person name="May G.D."/>
            <person name="Schwartz D.C."/>
            <person name="Rogers J."/>
            <person name="Quetier F."/>
            <person name="Town C.D."/>
            <person name="Roe B.A."/>
        </authorList>
    </citation>
    <scope>NUCLEOTIDE SEQUENCE [LARGE SCALE GENOMIC DNA]</scope>
    <source>
        <strain evidence="3">A17</strain>
        <strain evidence="4 5">cv. Jemalong A17</strain>
    </source>
</reference>
<dbReference type="GO" id="GO:0003723">
    <property type="term" value="F:RNA binding"/>
    <property type="evidence" value="ECO:0007669"/>
    <property type="project" value="InterPro"/>
</dbReference>
<dbReference type="GO" id="GO:0004521">
    <property type="term" value="F:RNA endonuclease activity"/>
    <property type="evidence" value="ECO:0000318"/>
    <property type="project" value="GO_Central"/>
</dbReference>
<reference evidence="4" key="3">
    <citation type="submission" date="2015-04" db="UniProtKB">
        <authorList>
            <consortium name="EnsemblPlants"/>
        </authorList>
    </citation>
    <scope>IDENTIFICATION</scope>
    <source>
        <strain evidence="4">cv. Jemalong A17</strain>
    </source>
</reference>
<accession>G7KHZ3</accession>
<dbReference type="GO" id="GO:0005576">
    <property type="term" value="C:extracellular region"/>
    <property type="evidence" value="ECO:0000318"/>
    <property type="project" value="GO_Central"/>
</dbReference>
<proteinExistence type="inferred from homology"/>
<evidence type="ECO:0000313" key="5">
    <source>
        <dbReference type="Proteomes" id="UP000002051"/>
    </source>
</evidence>